<name>A0AAE9JFW9_CAEBR</name>
<evidence type="ECO:0000313" key="6">
    <source>
        <dbReference type="Proteomes" id="UP000829354"/>
    </source>
</evidence>
<dbReference type="EMBL" id="CP090894">
    <property type="protein sequence ID" value="ULT93773.1"/>
    <property type="molecule type" value="Genomic_DNA"/>
</dbReference>
<organism evidence="4 6">
    <name type="scientific">Caenorhabditis briggsae</name>
    <dbReference type="NCBI Taxonomy" id="6238"/>
    <lineage>
        <taxon>Eukaryota</taxon>
        <taxon>Metazoa</taxon>
        <taxon>Ecdysozoa</taxon>
        <taxon>Nematoda</taxon>
        <taxon>Chromadorea</taxon>
        <taxon>Rhabditida</taxon>
        <taxon>Rhabditina</taxon>
        <taxon>Rhabditomorpha</taxon>
        <taxon>Rhabditoidea</taxon>
        <taxon>Rhabditidae</taxon>
        <taxon>Peloderinae</taxon>
        <taxon>Caenorhabditis</taxon>
    </lineage>
</organism>
<dbReference type="Proteomes" id="UP000827892">
    <property type="component" value="Chromosome IV"/>
</dbReference>
<feature type="region of interest" description="Disordered" evidence="1">
    <location>
        <begin position="1"/>
        <end position="37"/>
    </location>
</feature>
<protein>
    <submittedName>
        <fullName evidence="4">Uncharacterized protein</fullName>
    </submittedName>
</protein>
<proteinExistence type="predicted"/>
<keyword evidence="2" id="KW-0472">Membrane</keyword>
<evidence type="ECO:0000256" key="2">
    <source>
        <dbReference type="SAM" id="Phobius"/>
    </source>
</evidence>
<accession>A0AAE9JFW9</accession>
<feature type="transmembrane region" description="Helical" evidence="2">
    <location>
        <begin position="64"/>
        <end position="84"/>
    </location>
</feature>
<dbReference type="Proteomes" id="UP000829354">
    <property type="component" value="Chromosome IV"/>
</dbReference>
<dbReference type="EMBL" id="CP092623">
    <property type="protein sequence ID" value="UMM27028.1"/>
    <property type="molecule type" value="Genomic_DNA"/>
</dbReference>
<dbReference type="AlphaFoldDB" id="A0AAE9JFW9"/>
<feature type="compositionally biased region" description="Polar residues" evidence="1">
    <location>
        <begin position="10"/>
        <end position="37"/>
    </location>
</feature>
<reference evidence="3 5" key="2">
    <citation type="submission" date="2022-05" db="EMBL/GenBank/DDBJ databases">
        <title>Chromosome-level reference genomes for two strains of Caenorhabditis briggsae: an improved platform for comparative genomics.</title>
        <authorList>
            <person name="Stevens L."/>
            <person name="Andersen E.C."/>
        </authorList>
    </citation>
    <scope>NUCLEOTIDE SEQUENCE [LARGE SCALE GENOMIC DNA]</scope>
    <source>
        <strain evidence="3">QX1410_ONT</strain>
        <tissue evidence="3">Whole-organism</tissue>
    </source>
</reference>
<evidence type="ECO:0000313" key="4">
    <source>
        <dbReference type="EMBL" id="UMM27028.1"/>
    </source>
</evidence>
<keyword evidence="2" id="KW-0812">Transmembrane</keyword>
<keyword evidence="2" id="KW-1133">Transmembrane helix</keyword>
<evidence type="ECO:0000313" key="5">
    <source>
        <dbReference type="Proteomes" id="UP000827892"/>
    </source>
</evidence>
<sequence length="115" mass="12947">MGEPLVVAEPTTTEQTPLSSTNSVAYQNSDSISTPSEPQFSVESIYRALIIFCDTYSLDKKQVALGLFLTFLLIVFSIGTVVAWNRYSPIIQEFIIKEYIEKARSKTSDKNKKEE</sequence>
<reference evidence="4 6" key="1">
    <citation type="submission" date="2022-04" db="EMBL/GenBank/DDBJ databases">
        <title>Chromosome-level reference genomes for two strains of Caenorhabditis briggsae: an improved platform for comparative genomics.</title>
        <authorList>
            <person name="Stevens L."/>
            <person name="Andersen E."/>
        </authorList>
    </citation>
    <scope>NUCLEOTIDE SEQUENCE [LARGE SCALE GENOMIC DNA]</scope>
    <source>
        <strain evidence="4">VX34</strain>
        <tissue evidence="4">Whole-organism</tissue>
    </source>
</reference>
<gene>
    <name evidence="3" type="ORF">L3Y34_003337</name>
    <name evidence="4" type="ORF">L5515_010489</name>
</gene>
<evidence type="ECO:0000313" key="3">
    <source>
        <dbReference type="EMBL" id="ULT93773.1"/>
    </source>
</evidence>
<evidence type="ECO:0000256" key="1">
    <source>
        <dbReference type="SAM" id="MobiDB-lite"/>
    </source>
</evidence>
<keyword evidence="6" id="KW-1185">Reference proteome</keyword>